<dbReference type="AlphaFoldDB" id="A0A8I1HA54"/>
<evidence type="ECO:0000313" key="1">
    <source>
        <dbReference type="EMBL" id="MBK1444295.1"/>
    </source>
</evidence>
<comment type="caution">
    <text evidence="1">The sequence shown here is derived from an EMBL/GenBank/DDBJ whole genome shotgun (WGS) entry which is preliminary data.</text>
</comment>
<proteinExistence type="predicted"/>
<dbReference type="RefSeq" id="WP_086376944.1">
    <property type="nucleotide sequence ID" value="NZ_CP027658.1"/>
</dbReference>
<organism evidence="1 2">
    <name type="scientific">Acinetobacter pittii</name>
    <name type="common">Acinetobacter genomosp. 3</name>
    <dbReference type="NCBI Taxonomy" id="48296"/>
    <lineage>
        <taxon>Bacteria</taxon>
        <taxon>Pseudomonadati</taxon>
        <taxon>Pseudomonadota</taxon>
        <taxon>Gammaproteobacteria</taxon>
        <taxon>Moraxellales</taxon>
        <taxon>Moraxellaceae</taxon>
        <taxon>Acinetobacter</taxon>
        <taxon>Acinetobacter calcoaceticus/baumannii complex</taxon>
    </lineage>
</organism>
<accession>A0A8I1HA54</accession>
<sequence length="405" mass="47542">MMNICIEAVDLILDAIYSIGERDELLSQFTICEPNSPIWSHGIGTEIYIRNQQDYLKALVFIKQNGASYLRKLPTSEVRNKVTNFLTENFWFIREGEFSRNPNISYKIQIPVEAKLNLANALLNSSLFKEELNTFLYPFNSIYLENDLMFDNFFIINSQNLSLQHMNIDVRYSSEFDFLYYPSIRNENHNRKRISTWIGIKAPTEEISRRTLYSVLGAISLFEESKKRYCFNSRCEDSGCSYFSNQSSYTYRQTQNLTPSLYFKLKVKNELAIHLEHLSSLLKLNDKTSQRSISALTSFYKSWFEKDAEQYRTFCSCIEALIEDTQSKSSQKFRDLSKSYITKFSETQLKDLLKIRGNIVHGKAPHLYDSENYDFYVERYLSEPRSDLLEIVEKVLKKHIFQIQG</sequence>
<dbReference type="Proteomes" id="UP000660083">
    <property type="component" value="Unassembled WGS sequence"/>
</dbReference>
<evidence type="ECO:0000313" key="2">
    <source>
        <dbReference type="Proteomes" id="UP000660083"/>
    </source>
</evidence>
<gene>
    <name evidence="1" type="ORF">JDA50_07550</name>
</gene>
<name>A0A8I1HA54_ACIPI</name>
<protein>
    <submittedName>
        <fullName evidence="1">Uncharacterized protein</fullName>
    </submittedName>
</protein>
<dbReference type="EMBL" id="JAEFCT010000005">
    <property type="protein sequence ID" value="MBK1444295.1"/>
    <property type="molecule type" value="Genomic_DNA"/>
</dbReference>
<reference evidence="1" key="1">
    <citation type="submission" date="2020-12" db="EMBL/GenBank/DDBJ databases">
        <authorList>
            <person name="Chopjitt P."/>
        </authorList>
    </citation>
    <scope>NUCLEOTIDE SEQUENCE</scope>
    <source>
        <strain evidence="1">AP1</strain>
    </source>
</reference>